<evidence type="ECO:0000256" key="1">
    <source>
        <dbReference type="SAM" id="MobiDB-lite"/>
    </source>
</evidence>
<dbReference type="OrthoDB" id="126479at2759"/>
<feature type="compositionally biased region" description="Basic and acidic residues" evidence="1">
    <location>
        <begin position="18"/>
        <end position="27"/>
    </location>
</feature>
<dbReference type="Proteomes" id="UP000693981">
    <property type="component" value="Unassembled WGS sequence"/>
</dbReference>
<organism evidence="3 4">
    <name type="scientific">Phytophthora boehmeriae</name>
    <dbReference type="NCBI Taxonomy" id="109152"/>
    <lineage>
        <taxon>Eukaryota</taxon>
        <taxon>Sar</taxon>
        <taxon>Stramenopiles</taxon>
        <taxon>Oomycota</taxon>
        <taxon>Peronosporomycetes</taxon>
        <taxon>Peronosporales</taxon>
        <taxon>Peronosporaceae</taxon>
        <taxon>Phytophthora</taxon>
    </lineage>
</organism>
<dbReference type="InterPro" id="IPR013602">
    <property type="entry name" value="Dynein_heavy_linker"/>
</dbReference>
<gene>
    <name evidence="3" type="ORF">PHYBOEH_007160</name>
</gene>
<comment type="caution">
    <text evidence="3">The sequence shown here is derived from an EMBL/GenBank/DDBJ whole genome shotgun (WGS) entry which is preliminary data.</text>
</comment>
<dbReference type="GO" id="GO:0045505">
    <property type="term" value="F:dynein intermediate chain binding"/>
    <property type="evidence" value="ECO:0007669"/>
    <property type="project" value="InterPro"/>
</dbReference>
<feature type="region of interest" description="Disordered" evidence="1">
    <location>
        <begin position="129"/>
        <end position="153"/>
    </location>
</feature>
<dbReference type="PANTHER" id="PTHR45703:SF36">
    <property type="entry name" value="DYNEIN HEAVY CHAIN, CYTOPLASMIC"/>
    <property type="match status" value="1"/>
</dbReference>
<feature type="domain" description="Dynein heavy chain linker" evidence="2">
    <location>
        <begin position="691"/>
        <end position="937"/>
    </location>
</feature>
<dbReference type="GO" id="GO:0030286">
    <property type="term" value="C:dynein complex"/>
    <property type="evidence" value="ECO:0007669"/>
    <property type="project" value="InterPro"/>
</dbReference>
<feature type="region of interest" description="Disordered" evidence="1">
    <location>
        <begin position="1"/>
        <end position="36"/>
    </location>
</feature>
<evidence type="ECO:0000313" key="4">
    <source>
        <dbReference type="Proteomes" id="UP000693981"/>
    </source>
</evidence>
<dbReference type="InterPro" id="IPR026983">
    <property type="entry name" value="DHC"/>
</dbReference>
<dbReference type="EMBL" id="JAGDFL010000392">
    <property type="protein sequence ID" value="KAG7390068.1"/>
    <property type="molecule type" value="Genomic_DNA"/>
</dbReference>
<evidence type="ECO:0000313" key="3">
    <source>
        <dbReference type="EMBL" id="KAG7390068.1"/>
    </source>
</evidence>
<protein>
    <recommendedName>
        <fullName evidence="2">Dynein heavy chain linker domain-containing protein</fullName>
    </recommendedName>
</protein>
<dbReference type="GO" id="GO:0007018">
    <property type="term" value="P:microtubule-based movement"/>
    <property type="evidence" value="ECO:0007669"/>
    <property type="project" value="InterPro"/>
</dbReference>
<accession>A0A8T1WBI9</accession>
<reference evidence="3" key="1">
    <citation type="submission" date="2021-02" db="EMBL/GenBank/DDBJ databases">
        <authorList>
            <person name="Palmer J.M."/>
        </authorList>
    </citation>
    <scope>NUCLEOTIDE SEQUENCE</scope>
    <source>
        <strain evidence="3">SCRP23</strain>
    </source>
</reference>
<dbReference type="AlphaFoldDB" id="A0A8T1WBI9"/>
<dbReference type="GO" id="GO:0051959">
    <property type="term" value="F:dynein light intermediate chain binding"/>
    <property type="evidence" value="ECO:0007669"/>
    <property type="project" value="InterPro"/>
</dbReference>
<evidence type="ECO:0000259" key="2">
    <source>
        <dbReference type="Pfam" id="PF08393"/>
    </source>
</evidence>
<name>A0A8T1WBI9_9STRA</name>
<sequence>MPGESAAGQDVATASTDGTHRRDERSRTSAAAFAQSPRYIDDVELEELRRQPPVAFVVQNSAAKEDETQTATAPAALEATAERKATTSRSWHSPVHVPLSHRKLVQSPAIFREDPPFRPIAPRLPVAAGRAGRRALGGKTRAGGTQKPTKLTPMPNAAVEFRDQLPNSVFVQMLREKNRDLFNRLVDRFAKLKRASVSEKGCDSNNGPNTTDTQVFGVEDAILFFLDAKHKRDVLYFKQKNPGGTKPSETAKLSLGLTSAPVSGGRYLPYDLERAEEMPRSSAGDFFMMTSATLVHYSNNSSDNNISGEVIPLSQWIMESKMFSLLLAGIPLFQKFLVRKVFLGWGRAIRQTIYRDNRKRIARSLPFARQAFASPLLQSCRVFHDIQDIRSLALPSDRPAMDLVEVQEHQKELLTAAETRLIDAKEELLNLMEKMVQSISDDLTPPTNMDELYSAEATSIHSINVKWKSTPITAVRHRKTGIQRQKATAALDMSLVEAYVRMMAYLFTESLYLMIIGCRAAITLEDRPQLIEFFCEQMRQVRLLKDGEKQLNQNIRNVDEVVRALKRFAPPLGSEVAPQYNVMHQFLNKYTSLSQSHAKFAAKVLPNITYQVNSALQKYSSRCQVLLRMYDEFSDMEEEKDMEKNVGTFQDIVRELKAIEKATKLYQEYQKMVGLKVVEVPSLAEAMAKWGEVQDLVTFTLQWLSTINSMENGIFGEQNWEVHAEKVHSFLPVIRELQSRGQAGFAESMLENIHQSVVDYLRKLSLVKEMAQPWVKLHHWKEILKLLNILNYASSIGVLITDGSTVTLGFLRSRDLWKYEIQILGITRKAHHDAMTERKLNAMKARLQDAALPILRIQDAYELDLPRASQLLESFEDDLLTIQSLAQITASGALQLQLVQWRDEVHLCEQVLDKWSIVQRSRTKLSMMFSLPDVQQSVVPIIRQKEIFGPVEQLTASGRTTLFK</sequence>
<dbReference type="Pfam" id="PF08393">
    <property type="entry name" value="DHC_N2"/>
    <property type="match status" value="1"/>
</dbReference>
<proteinExistence type="predicted"/>
<keyword evidence="4" id="KW-1185">Reference proteome</keyword>
<dbReference type="PANTHER" id="PTHR45703">
    <property type="entry name" value="DYNEIN HEAVY CHAIN"/>
    <property type="match status" value="1"/>
</dbReference>